<keyword evidence="6" id="KW-1185">Reference proteome</keyword>
<reference evidence="5" key="1">
    <citation type="submission" date="2023-06" db="EMBL/GenBank/DDBJ databases">
        <title>Genomic of Agaribacillus aureum.</title>
        <authorList>
            <person name="Wang G."/>
        </authorList>
    </citation>
    <scope>NUCLEOTIDE SEQUENCE</scope>
    <source>
        <strain evidence="5">BMA12</strain>
    </source>
</reference>
<evidence type="ECO:0000313" key="5">
    <source>
        <dbReference type="EMBL" id="MDN5216997.1"/>
    </source>
</evidence>
<dbReference type="Pfam" id="PF12833">
    <property type="entry name" value="HTH_18"/>
    <property type="match status" value="1"/>
</dbReference>
<dbReference type="RefSeq" id="WP_346762335.1">
    <property type="nucleotide sequence ID" value="NZ_JAUJEB010000012.1"/>
</dbReference>
<proteinExistence type="predicted"/>
<name>A0ABT8LGU8_9BACT</name>
<evidence type="ECO:0000259" key="4">
    <source>
        <dbReference type="PROSITE" id="PS01124"/>
    </source>
</evidence>
<dbReference type="EMBL" id="JAUJEB010000012">
    <property type="protein sequence ID" value="MDN5216997.1"/>
    <property type="molecule type" value="Genomic_DNA"/>
</dbReference>
<protein>
    <submittedName>
        <fullName evidence="5">Helix-turn-helix domain-containing protein</fullName>
    </submittedName>
</protein>
<dbReference type="Proteomes" id="UP001172083">
    <property type="component" value="Unassembled WGS sequence"/>
</dbReference>
<evidence type="ECO:0000256" key="3">
    <source>
        <dbReference type="ARBA" id="ARBA00023163"/>
    </source>
</evidence>
<sequence length="251" mass="28636">MNEITHIPPSPLNQFIDIMWVGKARELNLQSEDHAPLFTELIFNYGEQFQVKGQNVFNNIHKYNRYTISGLKTAPFQTLVSGKYCTVGLILKPFCYGILIHKLGTDSMATVSNVLFDYLIESPIPNFKMVEHHLLQLFQGAGIDRDLLKFENHVSAAFLQKGALKNFNLSLPISQKSFIRKFKKNYLLTPGEFIKLKQVNYAIQLLKKAGKANLTHIGLDAGFYDQAHFIRVFKQFCGVTPGQFRKVNVNH</sequence>
<dbReference type="InterPro" id="IPR046532">
    <property type="entry name" value="DUF6597"/>
</dbReference>
<dbReference type="InterPro" id="IPR020449">
    <property type="entry name" value="Tscrpt_reg_AraC-type_HTH"/>
</dbReference>
<feature type="domain" description="HTH araC/xylS-type" evidence="4">
    <location>
        <begin position="144"/>
        <end position="247"/>
    </location>
</feature>
<keyword evidence="1" id="KW-0805">Transcription regulation</keyword>
<evidence type="ECO:0000313" key="6">
    <source>
        <dbReference type="Proteomes" id="UP001172083"/>
    </source>
</evidence>
<gene>
    <name evidence="5" type="ORF">QQ020_33310</name>
</gene>
<keyword evidence="2" id="KW-0238">DNA-binding</keyword>
<dbReference type="SMART" id="SM00342">
    <property type="entry name" value="HTH_ARAC"/>
    <property type="match status" value="1"/>
</dbReference>
<evidence type="ECO:0000256" key="1">
    <source>
        <dbReference type="ARBA" id="ARBA00023015"/>
    </source>
</evidence>
<dbReference type="SUPFAM" id="SSF46689">
    <property type="entry name" value="Homeodomain-like"/>
    <property type="match status" value="1"/>
</dbReference>
<dbReference type="Pfam" id="PF20240">
    <property type="entry name" value="DUF6597"/>
    <property type="match status" value="1"/>
</dbReference>
<dbReference type="PANTHER" id="PTHR43280">
    <property type="entry name" value="ARAC-FAMILY TRANSCRIPTIONAL REGULATOR"/>
    <property type="match status" value="1"/>
</dbReference>
<accession>A0ABT8LGU8</accession>
<comment type="caution">
    <text evidence="5">The sequence shown here is derived from an EMBL/GenBank/DDBJ whole genome shotgun (WGS) entry which is preliminary data.</text>
</comment>
<dbReference type="PRINTS" id="PR00032">
    <property type="entry name" value="HTHARAC"/>
</dbReference>
<dbReference type="InterPro" id="IPR018060">
    <property type="entry name" value="HTH_AraC"/>
</dbReference>
<dbReference type="PROSITE" id="PS01124">
    <property type="entry name" value="HTH_ARAC_FAMILY_2"/>
    <property type="match status" value="1"/>
</dbReference>
<dbReference type="Gene3D" id="1.10.10.60">
    <property type="entry name" value="Homeodomain-like"/>
    <property type="match status" value="1"/>
</dbReference>
<organism evidence="5 6">
    <name type="scientific">Agaribacillus aureus</name>
    <dbReference type="NCBI Taxonomy" id="3051825"/>
    <lineage>
        <taxon>Bacteria</taxon>
        <taxon>Pseudomonadati</taxon>
        <taxon>Bacteroidota</taxon>
        <taxon>Cytophagia</taxon>
        <taxon>Cytophagales</taxon>
        <taxon>Splendidivirgaceae</taxon>
        <taxon>Agaribacillus</taxon>
    </lineage>
</organism>
<dbReference type="PANTHER" id="PTHR43280:SF2">
    <property type="entry name" value="HTH-TYPE TRANSCRIPTIONAL REGULATOR EXSA"/>
    <property type="match status" value="1"/>
</dbReference>
<keyword evidence="3" id="KW-0804">Transcription</keyword>
<evidence type="ECO:0000256" key="2">
    <source>
        <dbReference type="ARBA" id="ARBA00023125"/>
    </source>
</evidence>
<dbReference type="InterPro" id="IPR009057">
    <property type="entry name" value="Homeodomain-like_sf"/>
</dbReference>